<dbReference type="InterPro" id="IPR036397">
    <property type="entry name" value="RNaseH_sf"/>
</dbReference>
<evidence type="ECO:0000256" key="1">
    <source>
        <dbReference type="ARBA" id="ARBA00022722"/>
    </source>
</evidence>
<name>A0A078IHU5_BRANA</name>
<protein>
    <submittedName>
        <fullName evidence="3">BnaA01g30590D protein</fullName>
    </submittedName>
</protein>
<sequence length="232" mass="26588">SVIVFPSLLHISELVKQIKWLQRSEPSRTTNLTIPLCRFLWRRFDSTLTPPTLDDGSETSSIYSHRRSRSCHPLVVGVGVQWTPHPHGISHPRRVTTLCVGTSCLIIQLSHCKRVPDIIPRFLTDPNTTFVGIRNCQDAKRLARTRHQLEIGELLDARMYVVDSQGRSLRGRSFEEIVEKCMGFRGVKLDRGISRSDWSVEYLSNDQILQVSVDAYVCFKLDVSARLWQVKF</sequence>
<dbReference type="InterPro" id="IPR012337">
    <property type="entry name" value="RNaseH-like_sf"/>
</dbReference>
<dbReference type="PaxDb" id="3708-A0A078IHU5"/>
<dbReference type="GO" id="GO:0008408">
    <property type="term" value="F:3'-5' exonuclease activity"/>
    <property type="evidence" value="ECO:0000318"/>
    <property type="project" value="GO_Central"/>
</dbReference>
<dbReference type="SUPFAM" id="SSF53098">
    <property type="entry name" value="Ribonuclease H-like"/>
    <property type="match status" value="1"/>
</dbReference>
<dbReference type="Gramene" id="CDY50545">
    <property type="protein sequence ID" value="CDY50545"/>
    <property type="gene ID" value="GSBRNA2T00096972001"/>
</dbReference>
<dbReference type="AlphaFoldDB" id="A0A078IHU5"/>
<dbReference type="Proteomes" id="UP000028999">
    <property type="component" value="Unassembled WGS sequence"/>
</dbReference>
<keyword evidence="1" id="KW-0540">Nuclease</keyword>
<dbReference type="STRING" id="3708.A0A078IHU5"/>
<evidence type="ECO:0000256" key="2">
    <source>
        <dbReference type="ARBA" id="ARBA00022801"/>
    </source>
</evidence>
<dbReference type="GO" id="GO:0003676">
    <property type="term" value="F:nucleic acid binding"/>
    <property type="evidence" value="ECO:0007669"/>
    <property type="project" value="InterPro"/>
</dbReference>
<dbReference type="PANTHER" id="PTHR13620">
    <property type="entry name" value="3-5 EXONUCLEASE"/>
    <property type="match status" value="1"/>
</dbReference>
<accession>A0A078IHU5</accession>
<keyword evidence="4" id="KW-1185">Reference proteome</keyword>
<reference evidence="3 4" key="1">
    <citation type="journal article" date="2014" name="Science">
        <title>Plant genetics. Early allopolyploid evolution in the post-Neolithic Brassica napus oilseed genome.</title>
        <authorList>
            <person name="Chalhoub B."/>
            <person name="Denoeud F."/>
            <person name="Liu S."/>
            <person name="Parkin I.A."/>
            <person name="Tang H."/>
            <person name="Wang X."/>
            <person name="Chiquet J."/>
            <person name="Belcram H."/>
            <person name="Tong C."/>
            <person name="Samans B."/>
            <person name="Correa M."/>
            <person name="Da Silva C."/>
            <person name="Just J."/>
            <person name="Falentin C."/>
            <person name="Koh C.S."/>
            <person name="Le Clainche I."/>
            <person name="Bernard M."/>
            <person name="Bento P."/>
            <person name="Noel B."/>
            <person name="Labadie K."/>
            <person name="Alberti A."/>
            <person name="Charles M."/>
            <person name="Arnaud D."/>
            <person name="Guo H."/>
            <person name="Daviaud C."/>
            <person name="Alamery S."/>
            <person name="Jabbari K."/>
            <person name="Zhao M."/>
            <person name="Edger P.P."/>
            <person name="Chelaifa H."/>
            <person name="Tack D."/>
            <person name="Lassalle G."/>
            <person name="Mestiri I."/>
            <person name="Schnel N."/>
            <person name="Le Paslier M.C."/>
            <person name="Fan G."/>
            <person name="Renault V."/>
            <person name="Bayer P.E."/>
            <person name="Golicz A.A."/>
            <person name="Manoli S."/>
            <person name="Lee T.H."/>
            <person name="Thi V.H."/>
            <person name="Chalabi S."/>
            <person name="Hu Q."/>
            <person name="Fan C."/>
            <person name="Tollenaere R."/>
            <person name="Lu Y."/>
            <person name="Battail C."/>
            <person name="Shen J."/>
            <person name="Sidebottom C.H."/>
            <person name="Wang X."/>
            <person name="Canaguier A."/>
            <person name="Chauveau A."/>
            <person name="Berard A."/>
            <person name="Deniot G."/>
            <person name="Guan M."/>
            <person name="Liu Z."/>
            <person name="Sun F."/>
            <person name="Lim Y.P."/>
            <person name="Lyons E."/>
            <person name="Town C.D."/>
            <person name="Bancroft I."/>
            <person name="Wang X."/>
            <person name="Meng J."/>
            <person name="Ma J."/>
            <person name="Pires J.C."/>
            <person name="King G.J."/>
            <person name="Brunel D."/>
            <person name="Delourme R."/>
            <person name="Renard M."/>
            <person name="Aury J.M."/>
            <person name="Adams K.L."/>
            <person name="Batley J."/>
            <person name="Snowdon R.J."/>
            <person name="Tost J."/>
            <person name="Edwards D."/>
            <person name="Zhou Y."/>
            <person name="Hua W."/>
            <person name="Sharpe A.G."/>
            <person name="Paterson A.H."/>
            <person name="Guan C."/>
            <person name="Wincker P."/>
        </authorList>
    </citation>
    <scope>NUCLEOTIDE SEQUENCE [LARGE SCALE GENOMIC DNA]</scope>
    <source>
        <strain evidence="4">cv. Darmor-bzh</strain>
    </source>
</reference>
<dbReference type="InterPro" id="IPR051132">
    <property type="entry name" value="3-5_Exonuclease_domain"/>
</dbReference>
<organism evidence="3 4">
    <name type="scientific">Brassica napus</name>
    <name type="common">Rape</name>
    <dbReference type="NCBI Taxonomy" id="3708"/>
    <lineage>
        <taxon>Eukaryota</taxon>
        <taxon>Viridiplantae</taxon>
        <taxon>Streptophyta</taxon>
        <taxon>Embryophyta</taxon>
        <taxon>Tracheophyta</taxon>
        <taxon>Spermatophyta</taxon>
        <taxon>Magnoliopsida</taxon>
        <taxon>eudicotyledons</taxon>
        <taxon>Gunneridae</taxon>
        <taxon>Pentapetalae</taxon>
        <taxon>rosids</taxon>
        <taxon>malvids</taxon>
        <taxon>Brassicales</taxon>
        <taxon>Brassicaceae</taxon>
        <taxon>Brassiceae</taxon>
        <taxon>Brassica</taxon>
    </lineage>
</organism>
<dbReference type="GO" id="GO:0005737">
    <property type="term" value="C:cytoplasm"/>
    <property type="evidence" value="ECO:0000318"/>
    <property type="project" value="GO_Central"/>
</dbReference>
<evidence type="ECO:0000313" key="3">
    <source>
        <dbReference type="EMBL" id="CDY50545.1"/>
    </source>
</evidence>
<dbReference type="Gene3D" id="3.30.420.10">
    <property type="entry name" value="Ribonuclease H-like superfamily/Ribonuclease H"/>
    <property type="match status" value="1"/>
</dbReference>
<gene>
    <name evidence="3" type="primary">BnaA01g30590D</name>
    <name evidence="3" type="ORF">GSBRNA2T00096972001</name>
</gene>
<evidence type="ECO:0000313" key="4">
    <source>
        <dbReference type="Proteomes" id="UP000028999"/>
    </source>
</evidence>
<dbReference type="OMA" id="FRTHQKH"/>
<keyword evidence="2" id="KW-0378">Hydrolase</keyword>
<feature type="non-terminal residue" evidence="3">
    <location>
        <position position="1"/>
    </location>
</feature>
<dbReference type="PANTHER" id="PTHR13620:SF77">
    <property type="entry name" value="3'-5' EXONUCLEASE DOMAIN-CONTAINING PROTEIN"/>
    <property type="match status" value="1"/>
</dbReference>
<proteinExistence type="predicted"/>
<dbReference type="GO" id="GO:0005634">
    <property type="term" value="C:nucleus"/>
    <property type="evidence" value="ECO:0000318"/>
    <property type="project" value="GO_Central"/>
</dbReference>
<dbReference type="EMBL" id="LK032922">
    <property type="protein sequence ID" value="CDY50545.1"/>
    <property type="molecule type" value="Genomic_DNA"/>
</dbReference>